<evidence type="ECO:0000313" key="2">
    <source>
        <dbReference type="EMBL" id="GAA0594040.1"/>
    </source>
</evidence>
<dbReference type="RefSeq" id="WP_344073337.1">
    <property type="nucleotide sequence ID" value="NZ_BAAACA010000014.1"/>
</dbReference>
<dbReference type="EMBL" id="BAAACA010000014">
    <property type="protein sequence ID" value="GAA0594040.1"/>
    <property type="molecule type" value="Genomic_DNA"/>
</dbReference>
<accession>A0ABP3QTR7</accession>
<organism evidence="2 3">
    <name type="scientific">Streptomyces crystallinus</name>
    <dbReference type="NCBI Taxonomy" id="68191"/>
    <lineage>
        <taxon>Bacteria</taxon>
        <taxon>Bacillati</taxon>
        <taxon>Actinomycetota</taxon>
        <taxon>Actinomycetes</taxon>
        <taxon>Kitasatosporales</taxon>
        <taxon>Streptomycetaceae</taxon>
        <taxon>Streptomyces</taxon>
    </lineage>
</organism>
<keyword evidence="3" id="KW-1185">Reference proteome</keyword>
<feature type="compositionally biased region" description="Low complexity" evidence="1">
    <location>
        <begin position="1"/>
        <end position="13"/>
    </location>
</feature>
<comment type="caution">
    <text evidence="2">The sequence shown here is derived from an EMBL/GenBank/DDBJ whole genome shotgun (WGS) entry which is preliminary data.</text>
</comment>
<evidence type="ECO:0000313" key="3">
    <source>
        <dbReference type="Proteomes" id="UP001500668"/>
    </source>
</evidence>
<dbReference type="Proteomes" id="UP001500668">
    <property type="component" value="Unassembled WGS sequence"/>
</dbReference>
<evidence type="ECO:0000256" key="1">
    <source>
        <dbReference type="SAM" id="MobiDB-lite"/>
    </source>
</evidence>
<gene>
    <name evidence="2" type="ORF">GCM10010394_24250</name>
</gene>
<proteinExistence type="predicted"/>
<reference evidence="3" key="1">
    <citation type="journal article" date="2019" name="Int. J. Syst. Evol. Microbiol.">
        <title>The Global Catalogue of Microorganisms (GCM) 10K type strain sequencing project: providing services to taxonomists for standard genome sequencing and annotation.</title>
        <authorList>
            <consortium name="The Broad Institute Genomics Platform"/>
            <consortium name="The Broad Institute Genome Sequencing Center for Infectious Disease"/>
            <person name="Wu L."/>
            <person name="Ma J."/>
        </authorList>
    </citation>
    <scope>NUCLEOTIDE SEQUENCE [LARGE SCALE GENOMIC DNA]</scope>
    <source>
        <strain evidence="3">JCM 5067</strain>
    </source>
</reference>
<feature type="region of interest" description="Disordered" evidence="1">
    <location>
        <begin position="1"/>
        <end position="63"/>
    </location>
</feature>
<sequence>MTTTRRPLGTGPRAADDDEQSRTADGRPLTTPGGPGTPPDPGPARGGRRPLGPGPGPDATADR</sequence>
<name>A0ABP3QTR7_9ACTN</name>
<protein>
    <submittedName>
        <fullName evidence="2">Uncharacterized protein</fullName>
    </submittedName>
</protein>